<feature type="transmembrane region" description="Helical" evidence="13">
    <location>
        <begin position="30"/>
        <end position="50"/>
    </location>
</feature>
<proteinExistence type="predicted"/>
<dbReference type="SUPFAM" id="SSF51735">
    <property type="entry name" value="NAD(P)-binding Rossmann-fold domains"/>
    <property type="match status" value="1"/>
</dbReference>
<keyword evidence="10" id="KW-0520">NAD</keyword>
<feature type="transmembrane region" description="Helical" evidence="13">
    <location>
        <begin position="56"/>
        <end position="76"/>
    </location>
</feature>
<dbReference type="Pfam" id="PF02080">
    <property type="entry name" value="TrkA_C"/>
    <property type="match status" value="1"/>
</dbReference>
<keyword evidence="7 13" id="KW-0812">Transmembrane</keyword>
<dbReference type="PROSITE" id="PS51201">
    <property type="entry name" value="RCK_N"/>
    <property type="match status" value="1"/>
</dbReference>
<dbReference type="Pfam" id="PF02254">
    <property type="entry name" value="TrkA_N"/>
    <property type="match status" value="1"/>
</dbReference>
<dbReference type="InterPro" id="IPR038770">
    <property type="entry name" value="Na+/solute_symporter_sf"/>
</dbReference>
<dbReference type="InterPro" id="IPR036291">
    <property type="entry name" value="NAD(P)-bd_dom_sf"/>
</dbReference>
<feature type="transmembrane region" description="Helical" evidence="13">
    <location>
        <begin position="300"/>
        <end position="323"/>
    </location>
</feature>
<dbReference type="PRINTS" id="PR00335">
    <property type="entry name" value="KUPTAKETRKA"/>
</dbReference>
<dbReference type="Gene3D" id="1.20.1530.20">
    <property type="match status" value="1"/>
</dbReference>
<feature type="domain" description="RCK N-terminal" evidence="14">
    <location>
        <begin position="400"/>
        <end position="517"/>
    </location>
</feature>
<dbReference type="Pfam" id="PF00999">
    <property type="entry name" value="Na_H_Exchanger"/>
    <property type="match status" value="1"/>
</dbReference>
<keyword evidence="17" id="KW-1185">Reference proteome</keyword>
<dbReference type="GO" id="GO:0006813">
    <property type="term" value="P:potassium ion transport"/>
    <property type="evidence" value="ECO:0007669"/>
    <property type="project" value="UniProtKB-KW"/>
</dbReference>
<keyword evidence="3" id="KW-0813">Transport</keyword>
<keyword evidence="12 13" id="KW-0472">Membrane</keyword>
<name>A0ABD5YNJ5_9EURY</name>
<evidence type="ECO:0000313" key="17">
    <source>
        <dbReference type="Proteomes" id="UP001596417"/>
    </source>
</evidence>
<dbReference type="PANTHER" id="PTHR32507:SF0">
    <property type="entry name" value="NA(+)_H(+) ANTIPORTER 2-RELATED"/>
    <property type="match status" value="1"/>
</dbReference>
<dbReference type="InterPro" id="IPR006153">
    <property type="entry name" value="Cation/H_exchanger_TM"/>
</dbReference>
<dbReference type="EMBL" id="JBHTAX010000001">
    <property type="protein sequence ID" value="MFC7190851.1"/>
    <property type="molecule type" value="Genomic_DNA"/>
</dbReference>
<keyword evidence="4" id="KW-0050">Antiport</keyword>
<dbReference type="GO" id="GO:0015297">
    <property type="term" value="F:antiporter activity"/>
    <property type="evidence" value="ECO:0007669"/>
    <property type="project" value="UniProtKB-KW"/>
</dbReference>
<evidence type="ECO:0000256" key="5">
    <source>
        <dbReference type="ARBA" id="ARBA00022475"/>
    </source>
</evidence>
<evidence type="ECO:0000256" key="7">
    <source>
        <dbReference type="ARBA" id="ARBA00022692"/>
    </source>
</evidence>
<evidence type="ECO:0000256" key="12">
    <source>
        <dbReference type="ARBA" id="ARBA00023136"/>
    </source>
</evidence>
<evidence type="ECO:0000259" key="14">
    <source>
        <dbReference type="PROSITE" id="PS51201"/>
    </source>
</evidence>
<feature type="domain" description="RCK C-terminal" evidence="15">
    <location>
        <begin position="535"/>
        <end position="617"/>
    </location>
</feature>
<feature type="transmembrane region" description="Helical" evidence="13">
    <location>
        <begin position="117"/>
        <end position="137"/>
    </location>
</feature>
<dbReference type="GeneID" id="76200517"/>
<sequence>MLGLDVLVVLILALGVIAQVLSSRFEVPSVLFLLITGIIVGPEGLGLVAVDSFGESRTTIIGLSVAIIMFEAAFHLKIEKFREAPKTTFRLVTTGAVIALVGTAIAVRVFLDASWQVAFLIGALLVATGPTVITPILNTVRLRDRVGAALETEGVTNDVTASILAVAVFHFIIAPDTNINTIFSSFIKRLGTGVLIGLVVAVLVWYLLEHVEFASGDASQEARLLTLAGALVAFTTANAIPEAEEAGIAAAVTAGIILGNVNLSYEEEIEAFKGDLSLIVLSFVFIVLGTLIQFDALFSAGFGGLAVVVAVVAVIRPLIVLSATYGTQITKRERIWMSAVAPRGIIPASVATLFALELRAHGMADAATLLAGTVFLVILITIVFQGGLARHLAEYLNVIPMRAIIVGGGRVGRALAERLDDRGENVVIIDNDNESIEAARAMGFTVQRGDATDLEVLRDAGAEHAKIVAAAAGDDDVNLLVAQLARTSFGIDTIIARSNNRSNVDAFEELGVRTISTGLSVAWAMDNAIERPALSHWMNELGRSGDVQEVEITSDKLVGKQIQDIGDELPNGCIIGLVSRDGDNVVPTSNFELEKGDHLTIIGRKEAVRDAISLCHPERVRA</sequence>
<feature type="transmembrane region" description="Helical" evidence="13">
    <location>
        <begin position="6"/>
        <end position="23"/>
    </location>
</feature>
<reference evidence="16 17" key="1">
    <citation type="journal article" date="2019" name="Int. J. Syst. Evol. Microbiol.">
        <title>The Global Catalogue of Microorganisms (GCM) 10K type strain sequencing project: providing services to taxonomists for standard genome sequencing and annotation.</title>
        <authorList>
            <consortium name="The Broad Institute Genomics Platform"/>
            <consortium name="The Broad Institute Genome Sequencing Center for Infectious Disease"/>
            <person name="Wu L."/>
            <person name="Ma J."/>
        </authorList>
    </citation>
    <scope>NUCLEOTIDE SEQUENCE [LARGE SCALE GENOMIC DNA]</scope>
    <source>
        <strain evidence="16 17">RDMS1</strain>
    </source>
</reference>
<evidence type="ECO:0000256" key="3">
    <source>
        <dbReference type="ARBA" id="ARBA00022448"/>
    </source>
</evidence>
<dbReference type="SUPFAM" id="SSF116726">
    <property type="entry name" value="TrkA C-terminal domain-like"/>
    <property type="match status" value="1"/>
</dbReference>
<keyword evidence="11" id="KW-0406">Ion transport</keyword>
<accession>A0ABD5YNJ5</accession>
<evidence type="ECO:0000259" key="15">
    <source>
        <dbReference type="PROSITE" id="PS51202"/>
    </source>
</evidence>
<gene>
    <name evidence="16" type="ORF">ACFQL7_14110</name>
</gene>
<feature type="transmembrane region" description="Helical" evidence="13">
    <location>
        <begin position="335"/>
        <end position="356"/>
    </location>
</feature>
<dbReference type="Gene3D" id="3.30.70.1450">
    <property type="entry name" value="Regulator of K+ conductance, C-terminal domain"/>
    <property type="match status" value="1"/>
</dbReference>
<evidence type="ECO:0000256" key="8">
    <source>
        <dbReference type="ARBA" id="ARBA00022958"/>
    </source>
</evidence>
<feature type="transmembrane region" description="Helical" evidence="13">
    <location>
        <begin position="88"/>
        <end position="111"/>
    </location>
</feature>
<comment type="caution">
    <text evidence="16">The sequence shown here is derived from an EMBL/GenBank/DDBJ whole genome shotgun (WGS) entry which is preliminary data.</text>
</comment>
<feature type="transmembrane region" description="Helical" evidence="13">
    <location>
        <begin position="246"/>
        <end position="264"/>
    </location>
</feature>
<dbReference type="PANTHER" id="PTHR32507">
    <property type="entry name" value="NA(+)/H(+) ANTIPORTER 1"/>
    <property type="match status" value="1"/>
</dbReference>
<evidence type="ECO:0000256" key="4">
    <source>
        <dbReference type="ARBA" id="ARBA00022449"/>
    </source>
</evidence>
<feature type="transmembrane region" description="Helical" evidence="13">
    <location>
        <begin position="276"/>
        <end position="294"/>
    </location>
</feature>
<dbReference type="GO" id="GO:0005886">
    <property type="term" value="C:plasma membrane"/>
    <property type="evidence" value="ECO:0007669"/>
    <property type="project" value="UniProtKB-SubCell"/>
</dbReference>
<dbReference type="RefSeq" id="WP_248908303.1">
    <property type="nucleotide sequence ID" value="NZ_CP109979.1"/>
</dbReference>
<evidence type="ECO:0000256" key="6">
    <source>
        <dbReference type="ARBA" id="ARBA00022538"/>
    </source>
</evidence>
<keyword evidence="5" id="KW-1003">Cell membrane</keyword>
<evidence type="ECO:0000313" key="16">
    <source>
        <dbReference type="EMBL" id="MFC7190851.1"/>
    </source>
</evidence>
<keyword evidence="9 13" id="KW-1133">Transmembrane helix</keyword>
<dbReference type="InterPro" id="IPR036721">
    <property type="entry name" value="RCK_C_sf"/>
</dbReference>
<evidence type="ECO:0000256" key="11">
    <source>
        <dbReference type="ARBA" id="ARBA00023065"/>
    </source>
</evidence>
<dbReference type="InterPro" id="IPR003148">
    <property type="entry name" value="RCK_N"/>
</dbReference>
<evidence type="ECO:0000256" key="2">
    <source>
        <dbReference type="ARBA" id="ARBA00004651"/>
    </source>
</evidence>
<evidence type="ECO:0000256" key="9">
    <source>
        <dbReference type="ARBA" id="ARBA00022989"/>
    </source>
</evidence>
<feature type="transmembrane region" description="Helical" evidence="13">
    <location>
        <begin position="362"/>
        <end position="384"/>
    </location>
</feature>
<dbReference type="InterPro" id="IPR006037">
    <property type="entry name" value="RCK_C"/>
</dbReference>
<keyword evidence="6" id="KW-0633">Potassium transport</keyword>
<feature type="transmembrane region" description="Helical" evidence="13">
    <location>
        <begin position="186"/>
        <end position="208"/>
    </location>
</feature>
<dbReference type="PROSITE" id="PS51202">
    <property type="entry name" value="RCK_C"/>
    <property type="match status" value="1"/>
</dbReference>
<comment type="subcellular location">
    <subcellularLocation>
        <location evidence="2">Cell membrane</location>
        <topology evidence="2">Multi-pass membrane protein</topology>
    </subcellularLocation>
</comment>
<evidence type="ECO:0000256" key="13">
    <source>
        <dbReference type="SAM" id="Phobius"/>
    </source>
</evidence>
<organism evidence="16 17">
    <name type="scientific">Halocatena marina</name>
    <dbReference type="NCBI Taxonomy" id="2934937"/>
    <lineage>
        <taxon>Archaea</taxon>
        <taxon>Methanobacteriati</taxon>
        <taxon>Methanobacteriota</taxon>
        <taxon>Stenosarchaea group</taxon>
        <taxon>Halobacteria</taxon>
        <taxon>Halobacteriales</taxon>
        <taxon>Natronomonadaceae</taxon>
        <taxon>Halocatena</taxon>
    </lineage>
</organism>
<evidence type="ECO:0000256" key="1">
    <source>
        <dbReference type="ARBA" id="ARBA00003660"/>
    </source>
</evidence>
<comment type="function">
    <text evidence="1">Part of a potassium transport system.</text>
</comment>
<evidence type="ECO:0000256" key="10">
    <source>
        <dbReference type="ARBA" id="ARBA00023027"/>
    </source>
</evidence>
<dbReference type="Gene3D" id="3.40.50.720">
    <property type="entry name" value="NAD(P)-binding Rossmann-like Domain"/>
    <property type="match status" value="1"/>
</dbReference>
<protein>
    <submittedName>
        <fullName evidence="16">Cation:proton antiporter</fullName>
    </submittedName>
</protein>
<dbReference type="InterPro" id="IPR006036">
    <property type="entry name" value="K_uptake_TrkA"/>
</dbReference>
<dbReference type="AlphaFoldDB" id="A0ABD5YNJ5"/>
<keyword evidence="8" id="KW-0630">Potassium</keyword>
<dbReference type="Proteomes" id="UP001596417">
    <property type="component" value="Unassembled WGS sequence"/>
</dbReference>